<name>A0A8J9VQF7_9NEOP</name>
<feature type="compositionally biased region" description="Basic and acidic residues" evidence="1">
    <location>
        <begin position="110"/>
        <end position="119"/>
    </location>
</feature>
<dbReference type="Proteomes" id="UP000838878">
    <property type="component" value="Chromosome 11"/>
</dbReference>
<accession>A0A8J9VQF7</accession>
<dbReference type="AlphaFoldDB" id="A0A8J9VQF7"/>
<proteinExistence type="predicted"/>
<evidence type="ECO:0000256" key="1">
    <source>
        <dbReference type="SAM" id="MobiDB-lite"/>
    </source>
</evidence>
<gene>
    <name evidence="3" type="ORF">BINO364_LOCUS2944</name>
</gene>
<sequence>MTVISTYRNFVVSRTELGLVSGVCFFYFAGYFIFGVLIKNFEVQLCHQTSNAAFLDVRKLKESREQPGHRRRAGSSWDIDAEQGASGTSTQESSLKNQRNSQYTYMNQQHHGEHRVAGV</sequence>
<keyword evidence="2" id="KW-0472">Membrane</keyword>
<reference evidence="3" key="1">
    <citation type="submission" date="2021-12" db="EMBL/GenBank/DDBJ databases">
        <authorList>
            <person name="Martin H S."/>
        </authorList>
    </citation>
    <scope>NUCLEOTIDE SEQUENCE</scope>
</reference>
<feature type="region of interest" description="Disordered" evidence="1">
    <location>
        <begin position="62"/>
        <end position="119"/>
    </location>
</feature>
<dbReference type="EMBL" id="OV170231">
    <property type="protein sequence ID" value="CAH0716112.1"/>
    <property type="molecule type" value="Genomic_DNA"/>
</dbReference>
<evidence type="ECO:0000313" key="4">
    <source>
        <dbReference type="Proteomes" id="UP000838878"/>
    </source>
</evidence>
<feature type="transmembrane region" description="Helical" evidence="2">
    <location>
        <begin position="17"/>
        <end position="38"/>
    </location>
</feature>
<keyword evidence="2" id="KW-0812">Transmembrane</keyword>
<evidence type="ECO:0000313" key="3">
    <source>
        <dbReference type="EMBL" id="CAH0716112.1"/>
    </source>
</evidence>
<evidence type="ECO:0000256" key="2">
    <source>
        <dbReference type="SAM" id="Phobius"/>
    </source>
</evidence>
<keyword evidence="4" id="KW-1185">Reference proteome</keyword>
<protein>
    <submittedName>
        <fullName evidence="3">Uncharacterized protein</fullName>
    </submittedName>
</protein>
<organism evidence="3 4">
    <name type="scientific">Brenthis ino</name>
    <name type="common">lesser marbled fritillary</name>
    <dbReference type="NCBI Taxonomy" id="405034"/>
    <lineage>
        <taxon>Eukaryota</taxon>
        <taxon>Metazoa</taxon>
        <taxon>Ecdysozoa</taxon>
        <taxon>Arthropoda</taxon>
        <taxon>Hexapoda</taxon>
        <taxon>Insecta</taxon>
        <taxon>Pterygota</taxon>
        <taxon>Neoptera</taxon>
        <taxon>Endopterygota</taxon>
        <taxon>Lepidoptera</taxon>
        <taxon>Glossata</taxon>
        <taxon>Ditrysia</taxon>
        <taxon>Papilionoidea</taxon>
        <taxon>Nymphalidae</taxon>
        <taxon>Heliconiinae</taxon>
        <taxon>Argynnini</taxon>
        <taxon>Brenthis</taxon>
    </lineage>
</organism>
<keyword evidence="2" id="KW-1133">Transmembrane helix</keyword>
<feature type="compositionally biased region" description="Polar residues" evidence="1">
    <location>
        <begin position="85"/>
        <end position="109"/>
    </location>
</feature>
<feature type="non-terminal residue" evidence="3">
    <location>
        <position position="119"/>
    </location>
</feature>